<evidence type="ECO:0000313" key="2">
    <source>
        <dbReference type="Proteomes" id="UP000263957"/>
    </source>
</evidence>
<dbReference type="Gene3D" id="3.20.20.10">
    <property type="entry name" value="Alanine racemase"/>
    <property type="match status" value="1"/>
</dbReference>
<sequence>MTQSTDIQTPVFVLDAARLRANLETAKRVREEAGCKILLATKAFSLPAAFPMMTDYLDGTTASGEQEAIMGHESFGKEVHVYSPAYTKAEVERLTEVAEHIYFNSLEQLDRFADIARNA</sequence>
<comment type="caution">
    <text evidence="1">The sequence shown here is derived from an EMBL/GenBank/DDBJ whole genome shotgun (WGS) entry which is preliminary data.</text>
</comment>
<evidence type="ECO:0000313" key="1">
    <source>
        <dbReference type="EMBL" id="HBQ47411.1"/>
    </source>
</evidence>
<dbReference type="AlphaFoldDB" id="A0A356W1D9"/>
<feature type="non-terminal residue" evidence="1">
    <location>
        <position position="119"/>
    </location>
</feature>
<proteinExistence type="predicted"/>
<dbReference type="Proteomes" id="UP000263957">
    <property type="component" value="Unassembled WGS sequence"/>
</dbReference>
<name>A0A356W1D9_9PROT</name>
<organism evidence="1 2">
    <name type="scientific">Hyphomonas atlantica</name>
    <dbReference type="NCBI Taxonomy" id="1280948"/>
    <lineage>
        <taxon>Bacteria</taxon>
        <taxon>Pseudomonadati</taxon>
        <taxon>Pseudomonadota</taxon>
        <taxon>Alphaproteobacteria</taxon>
        <taxon>Hyphomonadales</taxon>
        <taxon>Hyphomonadaceae</taxon>
        <taxon>Hyphomonas</taxon>
    </lineage>
</organism>
<dbReference type="EMBL" id="DOGS01000019">
    <property type="protein sequence ID" value="HBQ47411.1"/>
    <property type="molecule type" value="Genomic_DNA"/>
</dbReference>
<dbReference type="InterPro" id="IPR029066">
    <property type="entry name" value="PLP-binding_barrel"/>
</dbReference>
<reference evidence="1 2" key="1">
    <citation type="journal article" date="2018" name="Nat. Biotechnol.">
        <title>A standardized bacterial taxonomy based on genome phylogeny substantially revises the tree of life.</title>
        <authorList>
            <person name="Parks D.H."/>
            <person name="Chuvochina M."/>
            <person name="Waite D.W."/>
            <person name="Rinke C."/>
            <person name="Skarshewski A."/>
            <person name="Chaumeil P.A."/>
            <person name="Hugenholtz P."/>
        </authorList>
    </citation>
    <scope>NUCLEOTIDE SEQUENCE [LARGE SCALE GENOMIC DNA]</scope>
    <source>
        <strain evidence="1">UBA10378</strain>
    </source>
</reference>
<dbReference type="SUPFAM" id="SSF51419">
    <property type="entry name" value="PLP-binding barrel"/>
    <property type="match status" value="1"/>
</dbReference>
<gene>
    <name evidence="1" type="ORF">DD728_00760</name>
</gene>
<protein>
    <submittedName>
        <fullName evidence="1">Carboxynorspermidine decarboxylase</fullName>
    </submittedName>
</protein>
<accession>A0A356W1D9</accession>